<dbReference type="InterPro" id="IPR050194">
    <property type="entry name" value="Glycosyltransferase_grp1"/>
</dbReference>
<dbReference type="GO" id="GO:0016757">
    <property type="term" value="F:glycosyltransferase activity"/>
    <property type="evidence" value="ECO:0007669"/>
    <property type="project" value="InterPro"/>
</dbReference>
<comment type="caution">
    <text evidence="3">The sequence shown here is derived from an EMBL/GenBank/DDBJ whole genome shotgun (WGS) entry which is preliminary data.</text>
</comment>
<dbReference type="PANTHER" id="PTHR45947:SF3">
    <property type="entry name" value="SULFOQUINOVOSYL TRANSFERASE SQD2"/>
    <property type="match status" value="1"/>
</dbReference>
<dbReference type="PANTHER" id="PTHR45947">
    <property type="entry name" value="SULFOQUINOVOSYL TRANSFERASE SQD2"/>
    <property type="match status" value="1"/>
</dbReference>
<dbReference type="SUPFAM" id="SSF53756">
    <property type="entry name" value="UDP-Glycosyltransferase/glycogen phosphorylase"/>
    <property type="match status" value="1"/>
</dbReference>
<dbReference type="Gene3D" id="3.40.50.2000">
    <property type="entry name" value="Glycogen Phosphorylase B"/>
    <property type="match status" value="2"/>
</dbReference>
<dbReference type="Proteomes" id="UP000050417">
    <property type="component" value="Unassembled WGS sequence"/>
</dbReference>
<keyword evidence="4" id="KW-1185">Reference proteome</keyword>
<feature type="domain" description="Glycosyltransferase subfamily 4-like N-terminal" evidence="2">
    <location>
        <begin position="16"/>
        <end position="172"/>
    </location>
</feature>
<reference evidence="3 4" key="1">
    <citation type="submission" date="2015-07" db="EMBL/GenBank/DDBJ databases">
        <title>Genome sequence of Ornatilinea apprima DSM 23815.</title>
        <authorList>
            <person name="Hemp J."/>
            <person name="Ward L.M."/>
            <person name="Pace L.A."/>
            <person name="Fischer W.W."/>
        </authorList>
    </citation>
    <scope>NUCLEOTIDE SEQUENCE [LARGE SCALE GENOMIC DNA]</scope>
    <source>
        <strain evidence="3 4">P3M-1</strain>
    </source>
</reference>
<feature type="domain" description="Glycosyl transferase family 1" evidence="1">
    <location>
        <begin position="190"/>
        <end position="338"/>
    </location>
</feature>
<protein>
    <recommendedName>
        <fullName evidence="5">Glycosyl transferase family 1</fullName>
    </recommendedName>
</protein>
<dbReference type="Pfam" id="PF00534">
    <property type="entry name" value="Glycos_transf_1"/>
    <property type="match status" value="1"/>
</dbReference>
<dbReference type="InterPro" id="IPR028098">
    <property type="entry name" value="Glyco_trans_4-like_N"/>
</dbReference>
<sequence length="368" mass="41409">MKIAMFGVKGVPVPAGAEYVVEEVGSRLAARGHEVVVYVRPHYTPREQHEYRGMRLVHLPSIPSKNFDAITHSFNAAMAVPGEKPDVVHIHSTGNSIFALPLRARGLSTVVTSHGLDWQRAKWGRLAKAYLRFTDFTTARFPNAATAVSQKMQHYYQDHFGRSVKYIPNGVKPVERVEPDEIHRLGLWGDDYILFAARLVPEKCAHHLIEAYCRIPYPTKKLVIAGDGSYGDLYAEKLKQSACDRIIFPGFVRGRLLEELLSNAYLYVLPSEIEGLSTGLLDAMNYENCVLVSDIEENLEVIADAGFSFRTNSVDDLSAKLTQLMLDEPLVREYRRKAGQSVRARYDWEKVTDQYLEIYSSLALSMAG</sequence>
<proteinExistence type="predicted"/>
<dbReference type="CDD" id="cd03801">
    <property type="entry name" value="GT4_PimA-like"/>
    <property type="match status" value="1"/>
</dbReference>
<gene>
    <name evidence="3" type="ORF">ADN00_09280</name>
</gene>
<dbReference type="STRING" id="1134406.ADN00_09280"/>
<evidence type="ECO:0000313" key="4">
    <source>
        <dbReference type="Proteomes" id="UP000050417"/>
    </source>
</evidence>
<accession>A0A0P6X380</accession>
<evidence type="ECO:0008006" key="5">
    <source>
        <dbReference type="Google" id="ProtNLM"/>
    </source>
</evidence>
<evidence type="ECO:0000259" key="2">
    <source>
        <dbReference type="Pfam" id="PF13439"/>
    </source>
</evidence>
<organism evidence="3 4">
    <name type="scientific">Ornatilinea apprima</name>
    <dbReference type="NCBI Taxonomy" id="1134406"/>
    <lineage>
        <taxon>Bacteria</taxon>
        <taxon>Bacillati</taxon>
        <taxon>Chloroflexota</taxon>
        <taxon>Anaerolineae</taxon>
        <taxon>Anaerolineales</taxon>
        <taxon>Anaerolineaceae</taxon>
        <taxon>Ornatilinea</taxon>
    </lineage>
</organism>
<dbReference type="InterPro" id="IPR001296">
    <property type="entry name" value="Glyco_trans_1"/>
</dbReference>
<dbReference type="AlphaFoldDB" id="A0A0P6X380"/>
<name>A0A0P6X380_9CHLR</name>
<dbReference type="PATRIC" id="fig|1134406.4.peg.4090"/>
<dbReference type="Pfam" id="PF13439">
    <property type="entry name" value="Glyco_transf_4"/>
    <property type="match status" value="1"/>
</dbReference>
<evidence type="ECO:0000259" key="1">
    <source>
        <dbReference type="Pfam" id="PF00534"/>
    </source>
</evidence>
<evidence type="ECO:0000313" key="3">
    <source>
        <dbReference type="EMBL" id="KPL77311.1"/>
    </source>
</evidence>
<dbReference type="EMBL" id="LGCL01000023">
    <property type="protein sequence ID" value="KPL77311.1"/>
    <property type="molecule type" value="Genomic_DNA"/>
</dbReference>